<dbReference type="Proteomes" id="UP000299102">
    <property type="component" value="Unassembled WGS sequence"/>
</dbReference>
<organism evidence="2 3">
    <name type="scientific">Eumeta variegata</name>
    <name type="common">Bagworm moth</name>
    <name type="synonym">Eumeta japonica</name>
    <dbReference type="NCBI Taxonomy" id="151549"/>
    <lineage>
        <taxon>Eukaryota</taxon>
        <taxon>Metazoa</taxon>
        <taxon>Ecdysozoa</taxon>
        <taxon>Arthropoda</taxon>
        <taxon>Hexapoda</taxon>
        <taxon>Insecta</taxon>
        <taxon>Pterygota</taxon>
        <taxon>Neoptera</taxon>
        <taxon>Endopterygota</taxon>
        <taxon>Lepidoptera</taxon>
        <taxon>Glossata</taxon>
        <taxon>Ditrysia</taxon>
        <taxon>Tineoidea</taxon>
        <taxon>Psychidae</taxon>
        <taxon>Oiketicinae</taxon>
        <taxon>Eumeta</taxon>
    </lineage>
</organism>
<dbReference type="Gene3D" id="1.10.10.1450">
    <property type="match status" value="1"/>
</dbReference>
<dbReference type="STRING" id="151549.A0A4C1T8G1"/>
<dbReference type="PANTHER" id="PTHR46060:SF1">
    <property type="entry name" value="MARINER MOS1 TRANSPOSASE-LIKE PROTEIN"/>
    <property type="match status" value="1"/>
</dbReference>
<dbReference type="InterPro" id="IPR052709">
    <property type="entry name" value="Transposase-MT_Hybrid"/>
</dbReference>
<dbReference type="AlphaFoldDB" id="A0A4C1T8G1"/>
<keyword evidence="3" id="KW-1185">Reference proteome</keyword>
<sequence>MTLIREEFRAMIFYEFRCHLNQQESHNRLRLTFHDEASSLATVYNWYNEFKRGRTNLTICVKDILFKLTIETDNRVTYQQIRTSLSIGTSQVNKILHEYLAVRKLCTQRILDNLTDARKFRRINWCRKMMQRFSMVTQMLCTRWLQVRKAGFADTILKTKRHFAQYIEVGRDSDSGKKYLLPVSPRHLPEGRSFITIWPSASSARRRGTGNAQASCVFS</sequence>
<reference evidence="2 3" key="1">
    <citation type="journal article" date="2019" name="Commun. Biol.">
        <title>The bagworm genome reveals a unique fibroin gene that provides high tensile strength.</title>
        <authorList>
            <person name="Kono N."/>
            <person name="Nakamura H."/>
            <person name="Ohtoshi R."/>
            <person name="Tomita M."/>
            <person name="Numata K."/>
            <person name="Arakawa K."/>
        </authorList>
    </citation>
    <scope>NUCLEOTIDE SEQUENCE [LARGE SCALE GENOMIC DNA]</scope>
</reference>
<dbReference type="EMBL" id="BGZK01000042">
    <property type="protein sequence ID" value="GBP10702.1"/>
    <property type="molecule type" value="Genomic_DNA"/>
</dbReference>
<evidence type="ECO:0000259" key="1">
    <source>
        <dbReference type="Pfam" id="PF17906"/>
    </source>
</evidence>
<proteinExistence type="predicted"/>
<gene>
    <name evidence="2" type="ORF">EVAR_6265_1</name>
</gene>
<dbReference type="PANTHER" id="PTHR46060">
    <property type="entry name" value="MARINER MOS1 TRANSPOSASE-LIKE PROTEIN"/>
    <property type="match status" value="1"/>
</dbReference>
<dbReference type="Pfam" id="PF17906">
    <property type="entry name" value="HTH_48"/>
    <property type="match status" value="1"/>
</dbReference>
<name>A0A4C1T8G1_EUMVA</name>
<comment type="caution">
    <text evidence="2">The sequence shown here is derived from an EMBL/GenBank/DDBJ whole genome shotgun (WGS) entry which is preliminary data.</text>
</comment>
<evidence type="ECO:0000313" key="2">
    <source>
        <dbReference type="EMBL" id="GBP10702.1"/>
    </source>
</evidence>
<evidence type="ECO:0000313" key="3">
    <source>
        <dbReference type="Proteomes" id="UP000299102"/>
    </source>
</evidence>
<dbReference type="OrthoDB" id="10017160at2759"/>
<accession>A0A4C1T8G1</accession>
<feature type="domain" description="Mos1 transposase HTH" evidence="1">
    <location>
        <begin position="5"/>
        <end position="53"/>
    </location>
</feature>
<protein>
    <recommendedName>
        <fullName evidence="1">Mos1 transposase HTH domain-containing protein</fullName>
    </recommendedName>
</protein>
<dbReference type="InterPro" id="IPR041426">
    <property type="entry name" value="Mos1_HTH"/>
</dbReference>